<dbReference type="RefSeq" id="WP_345263298.1">
    <property type="nucleotide sequence ID" value="NZ_BAABIM010000001.1"/>
</dbReference>
<keyword evidence="1" id="KW-0812">Transmembrane</keyword>
<comment type="caution">
    <text evidence="2">The sequence shown here is derived from an EMBL/GenBank/DDBJ whole genome shotgun (WGS) entry which is preliminary data.</text>
</comment>
<proteinExistence type="predicted"/>
<organism evidence="2 3">
    <name type="scientific">Nocardioides nanhaiensis</name>
    <dbReference type="NCBI Taxonomy" id="1476871"/>
    <lineage>
        <taxon>Bacteria</taxon>
        <taxon>Bacillati</taxon>
        <taxon>Actinomycetota</taxon>
        <taxon>Actinomycetes</taxon>
        <taxon>Propionibacteriales</taxon>
        <taxon>Nocardioidaceae</taxon>
        <taxon>Nocardioides</taxon>
    </lineage>
</organism>
<sequence length="350" mass="37097">MNEHHPDLQRLLAAAADDADRPLRVDPVALLARASASDRRRRRQRAAGAAGSVVALTVGAVLVVPALVGGEPPVPASAPPTQSPATAAPDEPAGLPAAEVVRRCEPQLAKYRELPMYSQGRHVVAHPRSYEPGDVVALDSRDGNGNPVLCVVPEAGAEDEPVPFERFLPDAEDRLEVAEVCAEVNQPTPPPSWFLPRRFRQTDDDEQPTWTDLRTAKVTRVDQEGVVTTAVLERGAQAWQCTLSPASWDVGLTEVQPTVRGPVYLTGSATGASGKSIVAEEATWYTAAGLTDPRAATLLLRFADGTTAQRPVERGRYAVVVRVPGGGGVQGVDVDVLDADGDVLASYPAP</sequence>
<gene>
    <name evidence="2" type="ORF">GCM10023226_10240</name>
</gene>
<evidence type="ECO:0000256" key="1">
    <source>
        <dbReference type="SAM" id="Phobius"/>
    </source>
</evidence>
<feature type="transmembrane region" description="Helical" evidence="1">
    <location>
        <begin position="46"/>
        <end position="68"/>
    </location>
</feature>
<evidence type="ECO:0008006" key="4">
    <source>
        <dbReference type="Google" id="ProtNLM"/>
    </source>
</evidence>
<evidence type="ECO:0000313" key="2">
    <source>
        <dbReference type="EMBL" id="GAA4675017.1"/>
    </source>
</evidence>
<reference evidence="3" key="1">
    <citation type="journal article" date="2019" name="Int. J. Syst. Evol. Microbiol.">
        <title>The Global Catalogue of Microorganisms (GCM) 10K type strain sequencing project: providing services to taxonomists for standard genome sequencing and annotation.</title>
        <authorList>
            <consortium name="The Broad Institute Genomics Platform"/>
            <consortium name="The Broad Institute Genome Sequencing Center for Infectious Disease"/>
            <person name="Wu L."/>
            <person name="Ma J."/>
        </authorList>
    </citation>
    <scope>NUCLEOTIDE SEQUENCE [LARGE SCALE GENOMIC DNA]</scope>
    <source>
        <strain evidence="3">JCM 18127</strain>
    </source>
</reference>
<keyword evidence="1" id="KW-1133">Transmembrane helix</keyword>
<keyword evidence="1" id="KW-0472">Membrane</keyword>
<accession>A0ABP8VWY2</accession>
<dbReference type="Proteomes" id="UP001500621">
    <property type="component" value="Unassembled WGS sequence"/>
</dbReference>
<protein>
    <recommendedName>
        <fullName evidence="4">Ig-like domain-containing protein</fullName>
    </recommendedName>
</protein>
<keyword evidence="3" id="KW-1185">Reference proteome</keyword>
<name>A0ABP8VWY2_9ACTN</name>
<evidence type="ECO:0000313" key="3">
    <source>
        <dbReference type="Proteomes" id="UP001500621"/>
    </source>
</evidence>
<dbReference type="EMBL" id="BAABIM010000001">
    <property type="protein sequence ID" value="GAA4675017.1"/>
    <property type="molecule type" value="Genomic_DNA"/>
</dbReference>